<organism evidence="2 3">
    <name type="scientific">Gluconobacter potus</name>
    <dbReference type="NCBI Taxonomy" id="2724927"/>
    <lineage>
        <taxon>Bacteria</taxon>
        <taxon>Pseudomonadati</taxon>
        <taxon>Pseudomonadota</taxon>
        <taxon>Alphaproteobacteria</taxon>
        <taxon>Acetobacterales</taxon>
        <taxon>Acetobacteraceae</taxon>
        <taxon>Gluconobacter</taxon>
    </lineage>
</organism>
<gene>
    <name evidence="2" type="ORF">AD929_03145</name>
</gene>
<reference evidence="2 3" key="1">
    <citation type="submission" date="2015-06" db="EMBL/GenBank/DDBJ databases">
        <title>Improved classification and identification of acetic acid bacteria using matrix-assisted laser desorption/ionization time-of-flight mass spectrometry; Gluconobacter nephelii and Gluconobacter uchimurae are later heterotypic synonyms of Gluconobacter japonicus and Gluconobacter oxydans, respectively.</title>
        <authorList>
            <person name="Li L."/>
            <person name="Cleenwerck I."/>
            <person name="De Vuyst L."/>
            <person name="Vandamme P."/>
        </authorList>
    </citation>
    <scope>NUCLEOTIDE SEQUENCE [LARGE SCALE GENOMIC DNA]</scope>
    <source>
        <strain evidence="2 3">LMG 1764</strain>
    </source>
</reference>
<dbReference type="EMBL" id="LHZB01000099">
    <property type="protein sequence ID" value="KXV02292.1"/>
    <property type="molecule type" value="Genomic_DNA"/>
</dbReference>
<evidence type="ECO:0000256" key="1">
    <source>
        <dbReference type="SAM" id="MobiDB-lite"/>
    </source>
</evidence>
<name>A0A149QYB0_9PROT</name>
<dbReference type="PROSITE" id="PS51318">
    <property type="entry name" value="TAT"/>
    <property type="match status" value="1"/>
</dbReference>
<evidence type="ECO:0000313" key="2">
    <source>
        <dbReference type="EMBL" id="KXV02292.1"/>
    </source>
</evidence>
<feature type="region of interest" description="Disordered" evidence="1">
    <location>
        <begin position="439"/>
        <end position="465"/>
    </location>
</feature>
<sequence length="465" mass="48969">MSNRFNWTSTLKVVGSSLSDTRRKALAGALLSAISLVGSPAQASAATAHHPAGHHRFVTDGHAMTDALTAAGVPKSSVFHGQVKTAAEARLARNSVFLVARNNVMDSGEDPVGLTTFFGTGTVIANSAEDVGDGTPAALRIVTAGHVAVPSTAAKEDPLAKRILGFDGPVVFNGDVDVFSSSGVKIGEARLMATSGDTIAERNIAKRDKADVAVLEMTSVTPEYQKLDGVPLSRNISSEPLTTAAPMNFAMVGGASGSGLVDAQGGLVGVTAASDAYGRVGISTNRDIIESQKAKGVDMATIKPRSDLAKMVVNMIEASERAFPTASNVDFSPLGNSNILAALGPAGREVRPLDQAPDLQDLQVYAFPNMLGVHYHIDAVRQRHADDPELVKETYRTESGVDDIGRPTVRAARAEHRAHPELEHGTLRIQEFRAQLAERQQALATRQQASFEQPESPASSAPKPF</sequence>
<accession>A0A149QYB0</accession>
<dbReference type="InterPro" id="IPR009003">
    <property type="entry name" value="Peptidase_S1_PA"/>
</dbReference>
<feature type="compositionally biased region" description="Polar residues" evidence="1">
    <location>
        <begin position="450"/>
        <end position="459"/>
    </location>
</feature>
<dbReference type="AlphaFoldDB" id="A0A149QYB0"/>
<feature type="compositionally biased region" description="Low complexity" evidence="1">
    <location>
        <begin position="439"/>
        <end position="449"/>
    </location>
</feature>
<dbReference type="RefSeq" id="WP_062494250.1">
    <property type="nucleotide sequence ID" value="NZ_LHZB01000099.1"/>
</dbReference>
<dbReference type="Proteomes" id="UP000075573">
    <property type="component" value="Unassembled WGS sequence"/>
</dbReference>
<evidence type="ECO:0000313" key="3">
    <source>
        <dbReference type="Proteomes" id="UP000075573"/>
    </source>
</evidence>
<protein>
    <recommendedName>
        <fullName evidence="4">Serine protease</fullName>
    </recommendedName>
</protein>
<dbReference type="InterPro" id="IPR006311">
    <property type="entry name" value="TAT_signal"/>
</dbReference>
<evidence type="ECO:0008006" key="4">
    <source>
        <dbReference type="Google" id="ProtNLM"/>
    </source>
</evidence>
<dbReference type="SUPFAM" id="SSF50494">
    <property type="entry name" value="Trypsin-like serine proteases"/>
    <property type="match status" value="1"/>
</dbReference>
<dbReference type="PATRIC" id="fig|442.7.peg.1988"/>
<proteinExistence type="predicted"/>
<comment type="caution">
    <text evidence="2">The sequence shown here is derived from an EMBL/GenBank/DDBJ whole genome shotgun (WGS) entry which is preliminary data.</text>
</comment>